<evidence type="ECO:0000256" key="3">
    <source>
        <dbReference type="SAM" id="SignalP"/>
    </source>
</evidence>
<accession>A0A078K8V9</accession>
<dbReference type="VEuPathDB" id="PlasmoDB:PY00550"/>
<dbReference type="VEuPathDB" id="PlasmoDB:PYYM_0716200"/>
<dbReference type="Proteomes" id="UP000072904">
    <property type="component" value="Chromosome 7"/>
</dbReference>
<feature type="chain" id="PRO_5014502132" evidence="3">
    <location>
        <begin position="20"/>
        <end position="1447"/>
    </location>
</feature>
<protein>
    <submittedName>
        <fullName evidence="5">Uncharacterized protein</fullName>
    </submittedName>
</protein>
<name>A0A078K8V9_PLAYE</name>
<feature type="coiled-coil region" evidence="1">
    <location>
        <begin position="544"/>
        <end position="600"/>
    </location>
</feature>
<dbReference type="EMBL" id="LM993661">
    <property type="protein sequence ID" value="VTZ76504.1"/>
    <property type="molecule type" value="Genomic_DNA"/>
</dbReference>
<reference evidence="5" key="4">
    <citation type="submission" date="2019-05" db="EMBL/GenBank/DDBJ databases">
        <authorList>
            <consortium name="Pathogen Informatics"/>
        </authorList>
    </citation>
    <scope>NUCLEOTIDE SEQUENCE</scope>
    <source>
        <strain evidence="5">17X</strain>
    </source>
</reference>
<keyword evidence="2" id="KW-0812">Transmembrane</keyword>
<keyword evidence="1" id="KW-0175">Coiled coil</keyword>
<evidence type="ECO:0000313" key="6">
    <source>
        <dbReference type="Proteomes" id="UP000072874"/>
    </source>
</evidence>
<dbReference type="GeneID" id="3790541"/>
<evidence type="ECO:0000256" key="2">
    <source>
        <dbReference type="SAM" id="Phobius"/>
    </source>
</evidence>
<evidence type="ECO:0000313" key="5">
    <source>
        <dbReference type="EMBL" id="VTZ76504.1"/>
    </source>
</evidence>
<proteinExistence type="predicted"/>
<dbReference type="OrthoDB" id="370629at2759"/>
<gene>
    <name evidence="5" type="ORF">PY17X_0716300</name>
    <name evidence="4" type="ORF">PYYM_0716200</name>
</gene>
<keyword evidence="3" id="KW-0732">Signal</keyword>
<feature type="transmembrane region" description="Helical" evidence="2">
    <location>
        <begin position="303"/>
        <end position="323"/>
    </location>
</feature>
<dbReference type="OMA" id="VMKAAFF"/>
<dbReference type="KEGG" id="pyo:PY17X_0716300"/>
<dbReference type="RefSeq" id="XP_022811821.1">
    <property type="nucleotide sequence ID" value="XM_022955557.1"/>
</dbReference>
<feature type="transmembrane region" description="Helical" evidence="2">
    <location>
        <begin position="435"/>
        <end position="459"/>
    </location>
</feature>
<dbReference type="VEuPathDB" id="PlasmoDB:PY17X_0716300"/>
<dbReference type="EMBL" id="LK934635">
    <property type="protein sequence ID" value="CDU17283.1"/>
    <property type="molecule type" value="Genomic_DNA"/>
</dbReference>
<evidence type="ECO:0000313" key="7">
    <source>
        <dbReference type="Proteomes" id="UP000072904"/>
    </source>
</evidence>
<evidence type="ECO:0000313" key="4">
    <source>
        <dbReference type="EMBL" id="CDU17283.1"/>
    </source>
</evidence>
<dbReference type="Proteomes" id="UP000072874">
    <property type="component" value="Chromosome 7"/>
</dbReference>
<reference evidence="6 7" key="1">
    <citation type="journal article" date="2014" name="BMC Biol.">
        <title>A comprehensive evaluation of rodent malaria parasite genomes and gene expression.</title>
        <authorList>
            <person name="Otto T.D."/>
            <person name="Bohme U."/>
            <person name="Jackson A.P."/>
            <person name="Hunt M."/>
            <person name="Franke-Fayard B."/>
            <person name="Hoeijmakers W.A."/>
            <person name="Religa A.A."/>
            <person name="Robertson L."/>
            <person name="Sanders M."/>
            <person name="Ogun S.A."/>
            <person name="Cunningham D."/>
            <person name="Erhart A."/>
            <person name="Billker O."/>
            <person name="Khan S.M."/>
            <person name="Stunnenberg H.G."/>
            <person name="Langhorne J."/>
            <person name="Holder A.A."/>
            <person name="Waters A.P."/>
            <person name="Newbold C.I."/>
            <person name="Pain A."/>
            <person name="Berriman M."/>
            <person name="Janse C.J."/>
        </authorList>
    </citation>
    <scope>NUCLEOTIDE SEQUENCE [LARGE SCALE GENOMIC DNA]</scope>
    <source>
        <strain evidence="5 6">17X</strain>
        <strain evidence="4 7">YM</strain>
    </source>
</reference>
<organism evidence="5 6">
    <name type="scientific">Plasmodium yoelii</name>
    <dbReference type="NCBI Taxonomy" id="5861"/>
    <lineage>
        <taxon>Eukaryota</taxon>
        <taxon>Sar</taxon>
        <taxon>Alveolata</taxon>
        <taxon>Apicomplexa</taxon>
        <taxon>Aconoidasida</taxon>
        <taxon>Haemosporida</taxon>
        <taxon>Plasmodiidae</taxon>
        <taxon>Plasmodium</taxon>
        <taxon>Plasmodium (Vinckeia)</taxon>
    </lineage>
</organism>
<keyword evidence="2" id="KW-0472">Membrane</keyword>
<reference evidence="5" key="2">
    <citation type="submission" date="2014-05" db="EMBL/GenBank/DDBJ databases">
        <authorList>
            <person name="Aslett M.A."/>
            <person name="De Silva N."/>
        </authorList>
    </citation>
    <scope>NUCLEOTIDE SEQUENCE</scope>
    <source>
        <strain evidence="5">17X</strain>
    </source>
</reference>
<keyword evidence="2" id="KW-1133">Transmembrane helix</keyword>
<reference evidence="4" key="3">
    <citation type="submission" date="2014-05" db="EMBL/GenBank/DDBJ databases">
        <authorList>
            <person name="Aslett A.Martin."/>
            <person name="De Silva Nishadi"/>
        </authorList>
    </citation>
    <scope>NUCLEOTIDE SEQUENCE</scope>
    <source>
        <strain evidence="4">YM</strain>
    </source>
</reference>
<dbReference type="VEuPathDB" id="PlasmoDB:Py17XNL_000704250"/>
<evidence type="ECO:0000256" key="1">
    <source>
        <dbReference type="SAM" id="Coils"/>
    </source>
</evidence>
<sequence>MNNIFYIILFFILPSKIYHEMGSCFQLKPISLLNTNEYLLKIQRPKHIRSIITLENSFSSYRNSLKPLNTKKNEVYEYIEKYITNTSYPYNKSKNEIKNDLDKFISNFTSNINAWDEITIHDVNTKDITSLINILGTKYKKAYIDVGEKKKKLGDIYNLKEIKSLFLSLESISIENINANDFFKHLEVYTMLLTYCKDNYVSFSFIKNEIVNSMDKIIKYSQNYLHDEYICNKMKSEFINIYDLIKKIKKNDSIKINIINFLYILSNDAILNNNSIFYFLTEIFSSLNLLMKDSPHLVHFYEYIINPEFFFLCIFSLYTYNISKSRFYYFMLLIHNQINPTNKKEGDAEYDSNLNYNVYREYVINNIFEKEKIEYESIKNAIEYEHTTNIEKQNDTNTQDINSNEKKESIVNNKTNILVKGNENNLQFKELYNNLFVQLLLFYVFFYFSDYYFCIIFLLRFKHILKDKEQCDKNLQILNYMLFILLHNLYNIRDYFKVTIVLNLFKNNFSSFSDQHLAYAKKITNSVINNVTEDTSFHNTHKLLLEINEQIKNVENERNIVNTNDTSILFTKKDVRSNGNEKNKKKIDKCDNEHVQQENEDTFFLKHLKSQDINTSDLIIMREKFNSYLVHLLKNKEHDKIEKLEKRDNLYANNKTYSLFIKSFLYNHKYDKVYKVYKTMKLRKTIPIKYLNVKSLIESFKKCDIDKGDVLNELNLISKYYLNLYFSKDSYFVLTKTLLYKHMCDYLKKKCDMKLMIDIFNINELLKYFIKFKSFINIKKLYFLLLNHSYIKTYKTYLILIRFFNNLNYENEKVNENDDIKIEENVINKDEEIEKNKIENTMFEKNTIIYNDIINLRKNELFYYICKSKDLKNNIDLCHKIYDIAKKDKYEMSLFVLSNFITEYVLFDYPLLYNILENEYSNINNILNIFFESINLFFYKQNYRIALNISFLLLLYLNYYVTKYVKNDFKYSMFLKKNILNFFIGNNYGIIQINKDEIYSYIPNFILNIMSMCINHIKNSPNIKEIISSDMYYSYDFNKNIIDSINYKNIMSIFSLLKNNLILSNGNMEKDIFDKKMNNKRISMPNEEVIEKKRSYLYNDVIEKKYNEENLIGNENESYSNSSNNSNNVANLFVKLKYTVGTNKIDNDSLKDFLFTKLKNSVTNKNIDLLINILKDIFFTYKSIIYLNSKDFLNIYEILNGIYDNILSIITIIFFMENINNFTENEYPFNTSKQQLQEEENTNKININEFISMLKSENKQYFENILTQGFFIKYLKNYQNFIYMCIYYDLNKKKVKNIMRFLDMLRKCNTIPNTEILMDVFSLYFDKKMNNQIFKEFEILSSSNVTNFEIYYIVMKTAFFEDNVTIALKVFDTVMNSFNLKTIPLNFFECILLILKKSNKYKDLYEAIDKLHRELIRFEKNKQFNSIQDLIVDIKNIINKQKREKPF</sequence>
<feature type="signal peptide" evidence="3">
    <location>
        <begin position="1"/>
        <end position="19"/>
    </location>
</feature>